<keyword evidence="2" id="KW-1185">Reference proteome</keyword>
<proteinExistence type="predicted"/>
<evidence type="ECO:0000313" key="1">
    <source>
        <dbReference type="EMBL" id="MCH1625645.1"/>
    </source>
</evidence>
<gene>
    <name evidence="1" type="ORF">MJG50_09910</name>
</gene>
<evidence type="ECO:0000313" key="2">
    <source>
        <dbReference type="Proteomes" id="UP001431131"/>
    </source>
</evidence>
<reference evidence="1" key="1">
    <citation type="submission" date="2022-02" db="EMBL/GenBank/DDBJ databases">
        <title>Fredinandcohnia quinoae sp. nov. isolated from Chenopodium quinoa seeds.</title>
        <authorList>
            <person name="Saati-Santamaria Z."/>
            <person name="Flores-Felix J.D."/>
            <person name="Igual J.M."/>
            <person name="Velazquez E."/>
            <person name="Garcia-Fraile P."/>
            <person name="Martinez-Molina E."/>
        </authorList>
    </citation>
    <scope>NUCLEOTIDE SEQUENCE</scope>
    <source>
        <strain evidence="1">SECRCQ15</strain>
    </source>
</reference>
<dbReference type="Proteomes" id="UP001431131">
    <property type="component" value="Unassembled WGS sequence"/>
</dbReference>
<dbReference type="RefSeq" id="WP_240255312.1">
    <property type="nucleotide sequence ID" value="NZ_JAKTTI010000013.1"/>
</dbReference>
<dbReference type="EMBL" id="JAKTTI010000013">
    <property type="protein sequence ID" value="MCH1625645.1"/>
    <property type="molecule type" value="Genomic_DNA"/>
</dbReference>
<comment type="caution">
    <text evidence="1">The sequence shown here is derived from an EMBL/GenBank/DDBJ whole genome shotgun (WGS) entry which is preliminary data.</text>
</comment>
<accession>A0AAW5E7Q7</accession>
<dbReference type="AlphaFoldDB" id="A0AAW5E7Q7"/>
<protein>
    <submittedName>
        <fullName evidence="1">Uncharacterized protein</fullName>
    </submittedName>
</protein>
<name>A0AAW5E7Q7_9BACI</name>
<sequence>MNSNKYEILIKDGEGNEIEVTPFDVFAPDEEESEPVITLMELRNEYEEKHRVLIADFITEKYRKLFASSLNQTDLYDAILVLSNFHREIIKEK</sequence>
<organism evidence="1 2">
    <name type="scientific">Fredinandcohnia quinoae</name>
    <dbReference type="NCBI Taxonomy" id="2918902"/>
    <lineage>
        <taxon>Bacteria</taxon>
        <taxon>Bacillati</taxon>
        <taxon>Bacillota</taxon>
        <taxon>Bacilli</taxon>
        <taxon>Bacillales</taxon>
        <taxon>Bacillaceae</taxon>
        <taxon>Fredinandcohnia</taxon>
    </lineage>
</organism>